<keyword evidence="3" id="KW-1185">Reference proteome</keyword>
<evidence type="ECO:0000256" key="1">
    <source>
        <dbReference type="SAM" id="MobiDB-lite"/>
    </source>
</evidence>
<dbReference type="GO" id="GO:0032259">
    <property type="term" value="P:methylation"/>
    <property type="evidence" value="ECO:0007669"/>
    <property type="project" value="UniProtKB-KW"/>
</dbReference>
<dbReference type="SUPFAM" id="SSF53335">
    <property type="entry name" value="S-adenosyl-L-methionine-dependent methyltransferases"/>
    <property type="match status" value="1"/>
</dbReference>
<gene>
    <name evidence="2" type="ORF">RIF23_05355</name>
</gene>
<dbReference type="EMBL" id="JAVLVT010000001">
    <property type="protein sequence ID" value="MDS1269717.1"/>
    <property type="molecule type" value="Genomic_DNA"/>
</dbReference>
<dbReference type="EC" id="2.1.1.-" evidence="2"/>
<sequence>MSEPNAFMKRSPGDAPPGDFPPDIPTDRPTPARAYGMHLGSKDNFEVDRVFVQQALEAFPGCVDIARQNRQYLYRAVRYLARDVGIDQFLDLGSGLPTDNNVHQVAQQFQPQARVVYVDIPGTGWPSPPAYRRVHPLALGYGVGHPTGCATS</sequence>
<accession>A0ABU2H3Z0</accession>
<dbReference type="InterPro" id="IPR006764">
    <property type="entry name" value="SAM_dep_MeTrfase_SAV2177_type"/>
</dbReference>
<dbReference type="InterPro" id="IPR029063">
    <property type="entry name" value="SAM-dependent_MTases_sf"/>
</dbReference>
<evidence type="ECO:0000313" key="2">
    <source>
        <dbReference type="EMBL" id="MDS1269717.1"/>
    </source>
</evidence>
<dbReference type="RefSeq" id="WP_310911174.1">
    <property type="nucleotide sequence ID" value="NZ_JAVLVT010000001.1"/>
</dbReference>
<dbReference type="Gene3D" id="3.40.50.150">
    <property type="entry name" value="Vaccinia Virus protein VP39"/>
    <property type="match status" value="1"/>
</dbReference>
<protein>
    <submittedName>
        <fullName evidence="2">SAM-dependent methyltransferase</fullName>
        <ecNumber evidence="2">2.1.1.-</ecNumber>
    </submittedName>
</protein>
<comment type="caution">
    <text evidence="2">The sequence shown here is derived from an EMBL/GenBank/DDBJ whole genome shotgun (WGS) entry which is preliminary data.</text>
</comment>
<reference evidence="3" key="1">
    <citation type="submission" date="2023-07" db="EMBL/GenBank/DDBJ databases">
        <title>Novel species in the genus Lipingzhangella isolated from Sambhar Salt Lake.</title>
        <authorList>
            <person name="Jiya N."/>
            <person name="Kajale S."/>
            <person name="Sharma A."/>
        </authorList>
    </citation>
    <scope>NUCLEOTIDE SEQUENCE [LARGE SCALE GENOMIC DNA]</scope>
    <source>
        <strain evidence="3">LS1_29</strain>
    </source>
</reference>
<dbReference type="Proteomes" id="UP001250214">
    <property type="component" value="Unassembled WGS sequence"/>
</dbReference>
<keyword evidence="2" id="KW-0489">Methyltransferase</keyword>
<evidence type="ECO:0000313" key="3">
    <source>
        <dbReference type="Proteomes" id="UP001250214"/>
    </source>
</evidence>
<name>A0ABU2H3Z0_9ACTN</name>
<feature type="region of interest" description="Disordered" evidence="1">
    <location>
        <begin position="1"/>
        <end position="31"/>
    </location>
</feature>
<keyword evidence="2" id="KW-0808">Transferase</keyword>
<dbReference type="GO" id="GO:0008168">
    <property type="term" value="F:methyltransferase activity"/>
    <property type="evidence" value="ECO:0007669"/>
    <property type="project" value="UniProtKB-KW"/>
</dbReference>
<feature type="compositionally biased region" description="Pro residues" evidence="1">
    <location>
        <begin position="14"/>
        <end position="24"/>
    </location>
</feature>
<proteinExistence type="predicted"/>
<organism evidence="2 3">
    <name type="scientific">Lipingzhangella rawalii</name>
    <dbReference type="NCBI Taxonomy" id="2055835"/>
    <lineage>
        <taxon>Bacteria</taxon>
        <taxon>Bacillati</taxon>
        <taxon>Actinomycetota</taxon>
        <taxon>Actinomycetes</taxon>
        <taxon>Streptosporangiales</taxon>
        <taxon>Nocardiopsidaceae</taxon>
        <taxon>Lipingzhangella</taxon>
    </lineage>
</organism>
<dbReference type="Pfam" id="PF04672">
    <property type="entry name" value="Methyltransf_19"/>
    <property type="match status" value="1"/>
</dbReference>